<feature type="transmembrane region" description="Helical" evidence="7">
    <location>
        <begin position="287"/>
        <end position="308"/>
    </location>
</feature>
<feature type="transmembrane region" description="Helical" evidence="7">
    <location>
        <begin position="85"/>
        <end position="107"/>
    </location>
</feature>
<name>A0A4Q5J2R1_9ACTN</name>
<evidence type="ECO:0000256" key="4">
    <source>
        <dbReference type="ARBA" id="ARBA00022692"/>
    </source>
</evidence>
<feature type="transmembrane region" description="Helical" evidence="7">
    <location>
        <begin position="150"/>
        <end position="173"/>
    </location>
</feature>
<dbReference type="CDD" id="cd06173">
    <property type="entry name" value="MFS_MefA_like"/>
    <property type="match status" value="1"/>
</dbReference>
<dbReference type="OrthoDB" id="5494559at2"/>
<dbReference type="InterPro" id="IPR020846">
    <property type="entry name" value="MFS_dom"/>
</dbReference>
<dbReference type="AlphaFoldDB" id="A0A4Q5J2R1"/>
<keyword evidence="4 7" id="KW-0812">Transmembrane</keyword>
<comment type="caution">
    <text evidence="9">The sequence shown here is derived from an EMBL/GenBank/DDBJ whole genome shotgun (WGS) entry which is preliminary data.</text>
</comment>
<dbReference type="PROSITE" id="PS50850">
    <property type="entry name" value="MFS"/>
    <property type="match status" value="1"/>
</dbReference>
<evidence type="ECO:0000313" key="10">
    <source>
        <dbReference type="Proteomes" id="UP000291189"/>
    </source>
</evidence>
<evidence type="ECO:0000256" key="3">
    <source>
        <dbReference type="ARBA" id="ARBA00022475"/>
    </source>
</evidence>
<evidence type="ECO:0000256" key="7">
    <source>
        <dbReference type="SAM" id="Phobius"/>
    </source>
</evidence>
<dbReference type="Gene3D" id="1.20.1250.20">
    <property type="entry name" value="MFS general substrate transporter like domains"/>
    <property type="match status" value="1"/>
</dbReference>
<dbReference type="SUPFAM" id="SSF103473">
    <property type="entry name" value="MFS general substrate transporter"/>
    <property type="match status" value="1"/>
</dbReference>
<dbReference type="PANTHER" id="PTHR23513:SF9">
    <property type="entry name" value="ENTEROBACTIN EXPORTER ENTS"/>
    <property type="match status" value="1"/>
</dbReference>
<evidence type="ECO:0000259" key="8">
    <source>
        <dbReference type="PROSITE" id="PS50850"/>
    </source>
</evidence>
<evidence type="ECO:0000313" key="9">
    <source>
        <dbReference type="EMBL" id="RYU12714.1"/>
    </source>
</evidence>
<feature type="transmembrane region" description="Helical" evidence="7">
    <location>
        <begin position="259"/>
        <end position="280"/>
    </location>
</feature>
<dbReference type="InterPro" id="IPR036259">
    <property type="entry name" value="MFS_trans_sf"/>
</dbReference>
<dbReference type="RefSeq" id="WP_129986533.1">
    <property type="nucleotide sequence ID" value="NZ_SDPU01000020.1"/>
</dbReference>
<dbReference type="InterPro" id="IPR010290">
    <property type="entry name" value="TM_effector"/>
</dbReference>
<organism evidence="9 10">
    <name type="scientific">Nocardioides iriomotensis</name>
    <dbReference type="NCBI Taxonomy" id="715784"/>
    <lineage>
        <taxon>Bacteria</taxon>
        <taxon>Bacillati</taxon>
        <taxon>Actinomycetota</taxon>
        <taxon>Actinomycetes</taxon>
        <taxon>Propionibacteriales</taxon>
        <taxon>Nocardioidaceae</taxon>
        <taxon>Nocardioides</taxon>
    </lineage>
</organism>
<keyword evidence="5 7" id="KW-1133">Transmembrane helix</keyword>
<feature type="domain" description="Major facilitator superfamily (MFS) profile" evidence="8">
    <location>
        <begin position="168"/>
        <end position="414"/>
    </location>
</feature>
<dbReference type="GO" id="GO:0022857">
    <property type="term" value="F:transmembrane transporter activity"/>
    <property type="evidence" value="ECO:0007669"/>
    <property type="project" value="InterPro"/>
</dbReference>
<reference evidence="9 10" key="1">
    <citation type="submission" date="2019-01" db="EMBL/GenBank/DDBJ databases">
        <title>Nocardioides guangzhouensis sp. nov., an actinobacterium isolated from soil.</title>
        <authorList>
            <person name="Fu Y."/>
            <person name="Cai Y."/>
            <person name="Lin Z."/>
            <person name="Chen P."/>
        </authorList>
    </citation>
    <scope>NUCLEOTIDE SEQUENCE [LARGE SCALE GENOMIC DNA]</scope>
    <source>
        <strain evidence="9 10">NBRC 105384</strain>
    </source>
</reference>
<proteinExistence type="predicted"/>
<dbReference type="GO" id="GO:0005886">
    <property type="term" value="C:plasma membrane"/>
    <property type="evidence" value="ECO:0007669"/>
    <property type="project" value="UniProtKB-SubCell"/>
</dbReference>
<comment type="subcellular location">
    <subcellularLocation>
        <location evidence="1">Cell inner membrane</location>
        <topology evidence="1">Multi-pass membrane protein</topology>
    </subcellularLocation>
</comment>
<dbReference type="EMBL" id="SDPU01000020">
    <property type="protein sequence ID" value="RYU12714.1"/>
    <property type="molecule type" value="Genomic_DNA"/>
</dbReference>
<dbReference type="Proteomes" id="UP000291189">
    <property type="component" value="Unassembled WGS sequence"/>
</dbReference>
<keyword evidence="3" id="KW-1003">Cell membrane</keyword>
<accession>A0A4Q5J2R1</accession>
<gene>
    <name evidence="9" type="ORF">ETU37_06970</name>
</gene>
<keyword evidence="10" id="KW-1185">Reference proteome</keyword>
<evidence type="ECO:0000256" key="6">
    <source>
        <dbReference type="ARBA" id="ARBA00023136"/>
    </source>
</evidence>
<evidence type="ECO:0000256" key="1">
    <source>
        <dbReference type="ARBA" id="ARBA00004429"/>
    </source>
</evidence>
<evidence type="ECO:0000256" key="2">
    <source>
        <dbReference type="ARBA" id="ARBA00022448"/>
    </source>
</evidence>
<dbReference type="PANTHER" id="PTHR23513">
    <property type="entry name" value="INTEGRAL MEMBRANE EFFLUX PROTEIN-RELATED"/>
    <property type="match status" value="1"/>
</dbReference>
<keyword evidence="6 7" id="KW-0472">Membrane</keyword>
<evidence type="ECO:0000256" key="5">
    <source>
        <dbReference type="ARBA" id="ARBA00022989"/>
    </source>
</evidence>
<feature type="transmembrane region" description="Helical" evidence="7">
    <location>
        <begin position="21"/>
        <end position="47"/>
    </location>
</feature>
<dbReference type="Pfam" id="PF05977">
    <property type="entry name" value="MFS_3"/>
    <property type="match status" value="1"/>
</dbReference>
<feature type="transmembrane region" description="Helical" evidence="7">
    <location>
        <begin position="53"/>
        <end position="73"/>
    </location>
</feature>
<protein>
    <submittedName>
        <fullName evidence="9">MFS transporter</fullName>
    </submittedName>
</protein>
<sequence>MARRWRRVLTDVRPLQVSPPYRRLFLGNTVGQLGQQMTVVTIAVQVFTLTDSSFAVGLIGVLGLVPLVGFGLYAGAIADAMDRRLLALVASAGSWLVSLVLAAQAFLGNTNVLVIYTCVVVQAACYAATSPARGAMIARLLPAELLPAASALNSASFNLGFTVGPMLGALLISVGGFEVAYTADAILFTATLYAIYRVPAMPPGRDSPRAGFRSVLDGLGFLRRSPNLRMTFVLDLCAMVFAHPRALFPALGYKVFGGGAATVGILQAAPAVGALMAFVVSGWISRVRWHGVAIVLSILVYGAAIGSVGLAGSLWLGVVFLCIAGAADSVSSAFRNTVLQVAAPDELRGRLQGVFIVVVAGGPRAGDFLLGSVGEATYERLALVLGGLACIVGVLVAVAIQRSFLRYDALRPTP</sequence>
<keyword evidence="2" id="KW-0813">Transport</keyword>
<feature type="transmembrane region" description="Helical" evidence="7">
    <location>
        <begin position="232"/>
        <end position="253"/>
    </location>
</feature>
<feature type="transmembrane region" description="Helical" evidence="7">
    <location>
        <begin position="380"/>
        <end position="400"/>
    </location>
</feature>